<accession>A0A3N0DXX9</accession>
<evidence type="ECO:0000256" key="1">
    <source>
        <dbReference type="ARBA" id="ARBA00022679"/>
    </source>
</evidence>
<dbReference type="InterPro" id="IPR000182">
    <property type="entry name" value="GNAT_dom"/>
</dbReference>
<organism evidence="4 5">
    <name type="scientific">Nocardioides marmorisolisilvae</name>
    <dbReference type="NCBI Taxonomy" id="1542737"/>
    <lineage>
        <taxon>Bacteria</taxon>
        <taxon>Bacillati</taxon>
        <taxon>Actinomycetota</taxon>
        <taxon>Actinomycetes</taxon>
        <taxon>Propionibacteriales</taxon>
        <taxon>Nocardioidaceae</taxon>
        <taxon>Nocardioides</taxon>
    </lineage>
</organism>
<dbReference type="GO" id="GO:0016747">
    <property type="term" value="F:acyltransferase activity, transferring groups other than amino-acyl groups"/>
    <property type="evidence" value="ECO:0007669"/>
    <property type="project" value="InterPro"/>
</dbReference>
<evidence type="ECO:0000259" key="3">
    <source>
        <dbReference type="PROSITE" id="PS51186"/>
    </source>
</evidence>
<name>A0A3N0DXX9_9ACTN</name>
<keyword evidence="5" id="KW-1185">Reference proteome</keyword>
<sequence>MAASEIAVLGRALIEEAYLLGDWNRPSFDISTSTIGVFEADQLLGYAEISGEARGDAAVHPDHLGRGIGTWLAHWMQQAARAQGQSAIGMPVPEGSPGERLLRHLGYQIRWESWLLAFPPGRAIAEVPLPEGYALRIAGEQDLEPAYHVVEDAFLEWSVRAKDSFEDWAAGVTGMPTYEPWNLQVVLAADGTVAGAVHVTLDSNAPIGFVDKVAVRADQRGKGLAKALLAAAFASAREHGAERSELSTDSRTGALDLYLGLGMEIDSTWVNLGITL</sequence>
<dbReference type="CDD" id="cd04301">
    <property type="entry name" value="NAT_SF"/>
    <property type="match status" value="1"/>
</dbReference>
<keyword evidence="1 4" id="KW-0808">Transferase</keyword>
<dbReference type="InterPro" id="IPR050832">
    <property type="entry name" value="Bact_Acetyltransf"/>
</dbReference>
<dbReference type="PROSITE" id="PS51186">
    <property type="entry name" value="GNAT"/>
    <property type="match status" value="2"/>
</dbReference>
<evidence type="ECO:0000313" key="4">
    <source>
        <dbReference type="EMBL" id="RNL80470.1"/>
    </source>
</evidence>
<comment type="caution">
    <text evidence="4">The sequence shown here is derived from an EMBL/GenBank/DDBJ whole genome shotgun (WGS) entry which is preliminary data.</text>
</comment>
<gene>
    <name evidence="4" type="ORF">EFL95_13125</name>
</gene>
<dbReference type="OrthoDB" id="9799092at2"/>
<feature type="domain" description="N-acetyltransferase" evidence="3">
    <location>
        <begin position="1"/>
        <end position="125"/>
    </location>
</feature>
<dbReference type="Proteomes" id="UP000277094">
    <property type="component" value="Unassembled WGS sequence"/>
</dbReference>
<keyword evidence="2" id="KW-0012">Acyltransferase</keyword>
<dbReference type="SUPFAM" id="SSF55729">
    <property type="entry name" value="Acyl-CoA N-acyltransferases (Nat)"/>
    <property type="match status" value="1"/>
</dbReference>
<proteinExistence type="predicted"/>
<dbReference type="InterPro" id="IPR016181">
    <property type="entry name" value="Acyl_CoA_acyltransferase"/>
</dbReference>
<dbReference type="AlphaFoldDB" id="A0A3N0DXX9"/>
<evidence type="ECO:0000256" key="2">
    <source>
        <dbReference type="ARBA" id="ARBA00023315"/>
    </source>
</evidence>
<dbReference type="PANTHER" id="PTHR43877:SF2">
    <property type="entry name" value="AMINOALKYLPHOSPHONATE N-ACETYLTRANSFERASE-RELATED"/>
    <property type="match status" value="1"/>
</dbReference>
<dbReference type="Pfam" id="PF00583">
    <property type="entry name" value="Acetyltransf_1"/>
    <property type="match status" value="2"/>
</dbReference>
<dbReference type="EMBL" id="RJSG01000002">
    <property type="protein sequence ID" value="RNL80470.1"/>
    <property type="molecule type" value="Genomic_DNA"/>
</dbReference>
<evidence type="ECO:0000313" key="5">
    <source>
        <dbReference type="Proteomes" id="UP000277094"/>
    </source>
</evidence>
<protein>
    <submittedName>
        <fullName evidence="4">GNAT family N-acetyltransferase</fullName>
    </submittedName>
</protein>
<dbReference type="Gene3D" id="3.40.630.30">
    <property type="match status" value="1"/>
</dbReference>
<reference evidence="4 5" key="1">
    <citation type="submission" date="2018-11" db="EMBL/GenBank/DDBJ databases">
        <authorList>
            <person name="Li F."/>
        </authorList>
    </citation>
    <scope>NUCLEOTIDE SEQUENCE [LARGE SCALE GENOMIC DNA]</scope>
    <source>
        <strain evidence="4 5">KIS18-7</strain>
    </source>
</reference>
<dbReference type="PANTHER" id="PTHR43877">
    <property type="entry name" value="AMINOALKYLPHOSPHONATE N-ACETYLTRANSFERASE-RELATED-RELATED"/>
    <property type="match status" value="1"/>
</dbReference>
<feature type="domain" description="N-acetyltransferase" evidence="3">
    <location>
        <begin position="133"/>
        <end position="276"/>
    </location>
</feature>